<dbReference type="AlphaFoldDB" id="A0ABC8AYW8"/>
<dbReference type="Gene3D" id="3.60.15.30">
    <property type="entry name" value="Metallo-beta-lactamase domain"/>
    <property type="match status" value="1"/>
</dbReference>
<dbReference type="Pfam" id="PF14864">
    <property type="entry name" value="Alkyl_sulf_C"/>
    <property type="match status" value="1"/>
</dbReference>
<evidence type="ECO:0000256" key="8">
    <source>
        <dbReference type="ARBA" id="ARBA00075789"/>
    </source>
</evidence>
<dbReference type="Gene3D" id="3.30.1050.10">
    <property type="entry name" value="SCP2 sterol-binding domain"/>
    <property type="match status" value="1"/>
</dbReference>
<evidence type="ECO:0000256" key="6">
    <source>
        <dbReference type="ARBA" id="ARBA00066568"/>
    </source>
</evidence>
<dbReference type="CDD" id="cd07710">
    <property type="entry name" value="arylsulfatase_Sdsa1-like_MBL-fold"/>
    <property type="match status" value="1"/>
</dbReference>
<proteinExistence type="inferred from homology"/>
<dbReference type="PROSITE" id="PS51318">
    <property type="entry name" value="TAT"/>
    <property type="match status" value="1"/>
</dbReference>
<evidence type="ECO:0000256" key="2">
    <source>
        <dbReference type="ARBA" id="ARBA00022723"/>
    </source>
</evidence>
<dbReference type="GeneID" id="93374469"/>
<dbReference type="InterPro" id="IPR006311">
    <property type="entry name" value="TAT_signal"/>
</dbReference>
<reference evidence="11 12" key="1">
    <citation type="submission" date="2016-10" db="EMBL/GenBank/DDBJ databases">
        <title>Genome sequence of Nocardia seriolae strain EM150506, isolated from Anguila japonica.</title>
        <authorList>
            <person name="Han H.-J."/>
        </authorList>
    </citation>
    <scope>NUCLEOTIDE SEQUENCE [LARGE SCALE GENOMIC DNA]</scope>
    <source>
        <strain evidence="11 12">EM150506</strain>
    </source>
</reference>
<dbReference type="InterPro" id="IPR036527">
    <property type="entry name" value="SCP2_sterol-bd_dom_sf"/>
</dbReference>
<dbReference type="Proteomes" id="UP000180166">
    <property type="component" value="Chromosome"/>
</dbReference>
<evidence type="ECO:0000256" key="4">
    <source>
        <dbReference type="ARBA" id="ARBA00022833"/>
    </source>
</evidence>
<evidence type="ECO:0000256" key="3">
    <source>
        <dbReference type="ARBA" id="ARBA00022801"/>
    </source>
</evidence>
<dbReference type="InterPro" id="IPR044097">
    <property type="entry name" value="Bds1/SdsA1_MBL-fold"/>
</dbReference>
<dbReference type="FunFam" id="3.60.15.30:FF:000001">
    <property type="entry name" value="Alkyl/aryl-sulfatase BDS1"/>
    <property type="match status" value="1"/>
</dbReference>
<dbReference type="InterPro" id="IPR036866">
    <property type="entry name" value="RibonucZ/Hydroxyglut_hydro"/>
</dbReference>
<dbReference type="KEGG" id="nsr:NS506_05153"/>
<dbReference type="PANTHER" id="PTHR43223">
    <property type="entry name" value="ALKYL/ARYL-SULFATASE"/>
    <property type="match status" value="1"/>
</dbReference>
<organism evidence="11 12">
    <name type="scientific">Nocardia seriolae</name>
    <dbReference type="NCBI Taxonomy" id="37332"/>
    <lineage>
        <taxon>Bacteria</taxon>
        <taxon>Bacillati</taxon>
        <taxon>Actinomycetota</taxon>
        <taxon>Actinomycetes</taxon>
        <taxon>Mycobacteriales</taxon>
        <taxon>Nocardiaceae</taxon>
        <taxon>Nocardia</taxon>
    </lineage>
</organism>
<dbReference type="GO" id="GO:0018741">
    <property type="term" value="F:linear primary-alkylsulfatase activity"/>
    <property type="evidence" value="ECO:0007669"/>
    <property type="project" value="UniProtKB-EC"/>
</dbReference>
<dbReference type="InterPro" id="IPR038536">
    <property type="entry name" value="Alkyl/aryl-sulf_dimr_sf"/>
</dbReference>
<evidence type="ECO:0000256" key="9">
    <source>
        <dbReference type="SAM" id="MobiDB-lite"/>
    </source>
</evidence>
<dbReference type="Pfam" id="PF14863">
    <property type="entry name" value="Alkyl_sulf_dimr"/>
    <property type="match status" value="1"/>
</dbReference>
<keyword evidence="2" id="KW-0479">Metal-binding</keyword>
<sequence>MTEEVLTNNGDDGKPGGFRVSRRGVFGAGAAALVAAGVGAAVSGCGGKADNGSAAEKTAKDAVDPSGHIVDQQKQAQSSLPFADRQDFADTDKGFIAELEPDLVKDAKGNTVWDNESYGFIQGNCPNSVHPSLWRQSQLVVKQGLYEVVPGIYQIRGLDLSNMTIIEGKSGVIVIDPLISTETAKAGMDLYFAHRGRKPVTGMIYTHSHVDHFGGAMGVITLEDAVSGRIPVIAPQGFMEHAVAENIFAGTAMARRSAYMYGAALPRGEKGQVGAGLGMTTSIGTVSLIPPNKDVTHTGQEEVVDGVHVQFQITPGTEAPSEMNFYFPDFRAMCMAENATHTLHNLLTLRGALVRDAHVWSQYLTETINMFADISDVAFASHHWPTWGSDQLTEWLSLQRDTYAYLHDQTLRMLNQGYTGIEIAEMIQLPPAVEQKWYNHGYYGSVSHDVKAVYQRYMGWFDGNPAHLWEHPPVDSGKRHVDAMGGASGVLKVARKAYSDGDYRWCVQVLNYLIFADPDNEKAKMLQASAFEQLAYGSENATWRNFFLSGAYELRNGNFGTPTKASSVGMISALSVDQVFDSAAFLVNGPKAWDLHLVNDWIITDQNQTYRTELRNGVLIHYVVPADFKGPAPDATFTLSRLELIATMTGAKDIVKEIQAGNIKVSGDPAKLKQLKDVMEKPDPNFNIVTP</sequence>
<dbReference type="EC" id="3.1.6.21" evidence="6"/>
<evidence type="ECO:0000313" key="12">
    <source>
        <dbReference type="Proteomes" id="UP000180166"/>
    </source>
</evidence>
<dbReference type="Pfam" id="PF00753">
    <property type="entry name" value="Lactamase_B"/>
    <property type="match status" value="1"/>
</dbReference>
<dbReference type="EMBL" id="CP017839">
    <property type="protein sequence ID" value="APA99199.1"/>
    <property type="molecule type" value="Genomic_DNA"/>
</dbReference>
<evidence type="ECO:0000313" key="11">
    <source>
        <dbReference type="EMBL" id="APA99199.1"/>
    </source>
</evidence>
<dbReference type="SUPFAM" id="SSF55718">
    <property type="entry name" value="SCP-like"/>
    <property type="match status" value="1"/>
</dbReference>
<evidence type="ECO:0000256" key="7">
    <source>
        <dbReference type="ARBA" id="ARBA00068034"/>
    </source>
</evidence>
<dbReference type="FunFam" id="1.25.40.880:FF:000001">
    <property type="entry name" value="SDS hydrolase SdsA1"/>
    <property type="match status" value="1"/>
</dbReference>
<comment type="cofactor">
    <cofactor evidence="1">
        <name>Zn(2+)</name>
        <dbReference type="ChEBI" id="CHEBI:29105"/>
    </cofactor>
</comment>
<dbReference type="PANTHER" id="PTHR43223:SF1">
    <property type="entry name" value="ALKYL_ARYL-SULFATASE BDS1"/>
    <property type="match status" value="1"/>
</dbReference>
<dbReference type="InterPro" id="IPR001279">
    <property type="entry name" value="Metallo-B-lactamas"/>
</dbReference>
<dbReference type="RefSeq" id="WP_081985581.1">
    <property type="nucleotide sequence ID" value="NZ_AP017900.1"/>
</dbReference>
<dbReference type="InterPro" id="IPR029229">
    <property type="entry name" value="Alkyl_sulf_C"/>
</dbReference>
<protein>
    <recommendedName>
        <fullName evidence="7">Linear primary-alkylsulfatase</fullName>
        <ecNumber evidence="6">3.1.6.21</ecNumber>
    </recommendedName>
    <alternativeName>
        <fullName evidence="8">Type III linear primary-alkylsulfatase</fullName>
    </alternativeName>
</protein>
<dbReference type="GO" id="GO:0046872">
    <property type="term" value="F:metal ion binding"/>
    <property type="evidence" value="ECO:0007669"/>
    <property type="project" value="UniProtKB-KW"/>
</dbReference>
<name>A0ABC8AYW8_9NOCA</name>
<evidence type="ECO:0000256" key="5">
    <source>
        <dbReference type="ARBA" id="ARBA00033751"/>
    </source>
</evidence>
<dbReference type="InterPro" id="IPR029228">
    <property type="entry name" value="Alkyl_sulf_dimr"/>
</dbReference>
<dbReference type="SUPFAM" id="SSF56281">
    <property type="entry name" value="Metallo-hydrolase/oxidoreductase"/>
    <property type="match status" value="1"/>
</dbReference>
<evidence type="ECO:0000256" key="1">
    <source>
        <dbReference type="ARBA" id="ARBA00001947"/>
    </source>
</evidence>
<keyword evidence="4" id="KW-0862">Zinc</keyword>
<accession>A0ABC8AYW8</accession>
<feature type="domain" description="Metallo-beta-lactamase" evidence="10">
    <location>
        <begin position="160"/>
        <end position="382"/>
    </location>
</feature>
<comment type="similarity">
    <text evidence="5">Belongs to the metallo-beta-lactamase superfamily. Type III sulfatase family.</text>
</comment>
<feature type="region of interest" description="Disordered" evidence="9">
    <location>
        <begin position="49"/>
        <end position="80"/>
    </location>
</feature>
<keyword evidence="3 11" id="KW-0378">Hydrolase</keyword>
<evidence type="ECO:0000259" key="10">
    <source>
        <dbReference type="SMART" id="SM00849"/>
    </source>
</evidence>
<dbReference type="SMART" id="SM00849">
    <property type="entry name" value="Lactamase_B"/>
    <property type="match status" value="1"/>
</dbReference>
<dbReference type="Gene3D" id="1.25.40.880">
    <property type="entry name" value="Alkyl sulfatase, dimerisation domain"/>
    <property type="match status" value="1"/>
</dbReference>
<dbReference type="InterPro" id="IPR052195">
    <property type="entry name" value="Bact_Alkyl/Aryl-Sulfatase"/>
</dbReference>
<gene>
    <name evidence="11" type="ORF">NS506_05153</name>
</gene>